<feature type="compositionally biased region" description="Polar residues" evidence="6">
    <location>
        <begin position="263"/>
        <end position="321"/>
    </location>
</feature>
<dbReference type="Gene3D" id="1.10.20.10">
    <property type="entry name" value="Histone, subunit A"/>
    <property type="match status" value="1"/>
</dbReference>
<dbReference type="InterPro" id="IPR037794">
    <property type="entry name" value="TAF12"/>
</dbReference>
<feature type="region of interest" description="Disordered" evidence="6">
    <location>
        <begin position="90"/>
        <end position="136"/>
    </location>
</feature>
<feature type="compositionally biased region" description="Low complexity" evidence="6">
    <location>
        <begin position="113"/>
        <end position="130"/>
    </location>
</feature>
<comment type="similarity">
    <text evidence="2">Belongs to the TAF12 family.</text>
</comment>
<feature type="region of interest" description="Disordered" evidence="6">
    <location>
        <begin position="242"/>
        <end position="419"/>
    </location>
</feature>
<name>A0A4U0W5X0_9PEZI</name>
<feature type="compositionally biased region" description="Polar residues" evidence="6">
    <location>
        <begin position="91"/>
        <end position="104"/>
    </location>
</feature>
<feature type="region of interest" description="Disordered" evidence="6">
    <location>
        <begin position="1"/>
        <end position="43"/>
    </location>
</feature>
<reference evidence="8 9" key="1">
    <citation type="submission" date="2017-03" db="EMBL/GenBank/DDBJ databases">
        <title>Genomes of endolithic fungi from Antarctica.</title>
        <authorList>
            <person name="Coleine C."/>
            <person name="Masonjones S."/>
            <person name="Stajich J.E."/>
        </authorList>
    </citation>
    <scope>NUCLEOTIDE SEQUENCE [LARGE SCALE GENOMIC DNA]</scope>
    <source>
        <strain evidence="8 9">CCFEE 5187</strain>
    </source>
</reference>
<dbReference type="GO" id="GO:0000124">
    <property type="term" value="C:SAGA complex"/>
    <property type="evidence" value="ECO:0007669"/>
    <property type="project" value="InterPro"/>
</dbReference>
<feature type="domain" description="Transcription initiation factor TFIID subunit 12" evidence="7">
    <location>
        <begin position="473"/>
        <end position="543"/>
    </location>
</feature>
<dbReference type="InterPro" id="IPR003228">
    <property type="entry name" value="TFIID_TAF12_dom"/>
</dbReference>
<dbReference type="GO" id="GO:0046982">
    <property type="term" value="F:protein heterodimerization activity"/>
    <property type="evidence" value="ECO:0007669"/>
    <property type="project" value="InterPro"/>
</dbReference>
<sequence length="637" mass="70293">MNDSGSAAQQGHQGPSQQQPGYNGLVRPEQIATFPHLSPQQKASFEKGCQGLWENIRNFPPEHQNHQRARQKLVDLTQRIQNDLKEYMATQRAQAGSSRPQSQGHGQGQPALQTQVGQQQPRPGQQTQSQLSPAQTQQLMTHVQTFPYIYPAGMQAGTPEGEKFLNEAKGRYLKMLTRQETANQQLKVVGARIEQANSQGQEVQVQELMRARAVIEQTHRESKQQVENFRRSMMIKQEQNVNQANPNGNVPQQFQLPGLGQQNRQSHQSQMLGQPANTGMEAPQNQNSVGGRTSLSPANSGMIQQHQAPPPSHLQTSQSQGGPPMQAGQIPNTARPQLNPQQQAQHSQMQHNSPQTQGQPSNFQGPPQPLSHQAAMSAAARTYSEQQRVTPQASINTSRTQPQNGNLEQQTNNNPKMPIPKQLNIPQPQPVAMGPARPTMGGPSNGAVGMMGQPAINRAPHFVLEGDGDRVLSKKKLDELYRQVTGGADAEGLNPEVEESILQMADDFVDNVITAACRLAKLRSSSTLDIHDIQLILERNYNIRVPGYASDEVRTVRKFQPAPGWTQKMNAVQAAKITDGEIRKFWPGDGAQRAELRKPNRATDGDTDGRFSHAKNAENVYQAAATWEFKGEHDLDQ</sequence>
<dbReference type="InterPro" id="IPR009072">
    <property type="entry name" value="Histone-fold"/>
</dbReference>
<dbReference type="GO" id="GO:0005669">
    <property type="term" value="C:transcription factor TFIID complex"/>
    <property type="evidence" value="ECO:0007669"/>
    <property type="project" value="InterPro"/>
</dbReference>
<comment type="caution">
    <text evidence="8">The sequence shown here is derived from an EMBL/GenBank/DDBJ whole genome shotgun (WGS) entry which is preliminary data.</text>
</comment>
<evidence type="ECO:0000256" key="3">
    <source>
        <dbReference type="ARBA" id="ARBA00023015"/>
    </source>
</evidence>
<dbReference type="PANTHER" id="PTHR12264:SF21">
    <property type="entry name" value="TRANSCRIPTION INITIATION FACTOR TFIID SUBUNIT 12"/>
    <property type="match status" value="1"/>
</dbReference>
<dbReference type="GO" id="GO:0017025">
    <property type="term" value="F:TBP-class protein binding"/>
    <property type="evidence" value="ECO:0007669"/>
    <property type="project" value="TreeGrafter"/>
</dbReference>
<evidence type="ECO:0000256" key="1">
    <source>
        <dbReference type="ARBA" id="ARBA00004123"/>
    </source>
</evidence>
<dbReference type="SUPFAM" id="SSF47113">
    <property type="entry name" value="Histone-fold"/>
    <property type="match status" value="1"/>
</dbReference>
<feature type="compositionally biased region" description="Polar residues" evidence="6">
    <location>
        <begin position="383"/>
        <end position="415"/>
    </location>
</feature>
<keyword evidence="4" id="KW-0804">Transcription</keyword>
<accession>A0A4U0W5X0</accession>
<feature type="compositionally biased region" description="Low complexity" evidence="6">
    <location>
        <begin position="1"/>
        <end position="21"/>
    </location>
</feature>
<feature type="compositionally biased region" description="Basic and acidic residues" evidence="6">
    <location>
        <begin position="588"/>
        <end position="611"/>
    </location>
</feature>
<evidence type="ECO:0000259" key="7">
    <source>
        <dbReference type="Pfam" id="PF03847"/>
    </source>
</evidence>
<evidence type="ECO:0000256" key="6">
    <source>
        <dbReference type="SAM" id="MobiDB-lite"/>
    </source>
</evidence>
<feature type="compositionally biased region" description="Polar residues" evidence="6">
    <location>
        <begin position="329"/>
        <end position="340"/>
    </location>
</feature>
<dbReference type="PANTHER" id="PTHR12264">
    <property type="entry name" value="TRANSCRIPTION INITIATION FACTOR TFIID SUBUNIT 12"/>
    <property type="match status" value="1"/>
</dbReference>
<evidence type="ECO:0000256" key="5">
    <source>
        <dbReference type="ARBA" id="ARBA00023242"/>
    </source>
</evidence>
<feature type="region of interest" description="Disordered" evidence="6">
    <location>
        <begin position="588"/>
        <end position="613"/>
    </location>
</feature>
<dbReference type="GO" id="GO:0003677">
    <property type="term" value="F:DNA binding"/>
    <property type="evidence" value="ECO:0007669"/>
    <property type="project" value="TreeGrafter"/>
</dbReference>
<comment type="subcellular location">
    <subcellularLocation>
        <location evidence="1">Nucleus</location>
    </subcellularLocation>
</comment>
<gene>
    <name evidence="8" type="ORF">B0A49_10707</name>
</gene>
<evidence type="ECO:0000313" key="9">
    <source>
        <dbReference type="Proteomes" id="UP000308768"/>
    </source>
</evidence>
<dbReference type="FunFam" id="1.10.20.10:FF:000037">
    <property type="entry name" value="Transcription initiation factor TFIID subunit 12"/>
    <property type="match status" value="1"/>
</dbReference>
<feature type="compositionally biased region" description="Polar residues" evidence="6">
    <location>
        <begin position="351"/>
        <end position="365"/>
    </location>
</feature>
<dbReference type="GO" id="GO:0051123">
    <property type="term" value="P:RNA polymerase II preinitiation complex assembly"/>
    <property type="evidence" value="ECO:0007669"/>
    <property type="project" value="TreeGrafter"/>
</dbReference>
<dbReference type="Proteomes" id="UP000308768">
    <property type="component" value="Unassembled WGS sequence"/>
</dbReference>
<keyword evidence="9" id="KW-1185">Reference proteome</keyword>
<dbReference type="STRING" id="331657.A0A4U0W5X0"/>
<proteinExistence type="inferred from homology"/>
<dbReference type="AlphaFoldDB" id="A0A4U0W5X0"/>
<keyword evidence="5" id="KW-0539">Nucleus</keyword>
<evidence type="ECO:0000256" key="4">
    <source>
        <dbReference type="ARBA" id="ARBA00023163"/>
    </source>
</evidence>
<evidence type="ECO:0000256" key="2">
    <source>
        <dbReference type="ARBA" id="ARBA00007530"/>
    </source>
</evidence>
<feature type="compositionally biased region" description="Low complexity" evidence="6">
    <location>
        <begin position="341"/>
        <end position="350"/>
    </location>
</feature>
<dbReference type="EMBL" id="NAJN01002103">
    <property type="protein sequence ID" value="TKA57608.1"/>
    <property type="molecule type" value="Genomic_DNA"/>
</dbReference>
<dbReference type="CDD" id="cd07981">
    <property type="entry name" value="HFD_TAF12"/>
    <property type="match status" value="1"/>
</dbReference>
<dbReference type="OrthoDB" id="2193432at2759"/>
<evidence type="ECO:0000313" key="8">
    <source>
        <dbReference type="EMBL" id="TKA57608.1"/>
    </source>
</evidence>
<feature type="compositionally biased region" description="Low complexity" evidence="6">
    <location>
        <begin position="251"/>
        <end position="262"/>
    </location>
</feature>
<keyword evidence="3" id="KW-0805">Transcription regulation</keyword>
<organism evidence="8 9">
    <name type="scientific">Cryomyces minteri</name>
    <dbReference type="NCBI Taxonomy" id="331657"/>
    <lineage>
        <taxon>Eukaryota</taxon>
        <taxon>Fungi</taxon>
        <taxon>Dikarya</taxon>
        <taxon>Ascomycota</taxon>
        <taxon>Pezizomycotina</taxon>
        <taxon>Dothideomycetes</taxon>
        <taxon>Dothideomycetes incertae sedis</taxon>
        <taxon>Cryomyces</taxon>
    </lineage>
</organism>
<protein>
    <recommendedName>
        <fullName evidence="7">Transcription initiation factor TFIID subunit 12 domain-containing protein</fullName>
    </recommendedName>
</protein>
<dbReference type="Pfam" id="PF03847">
    <property type="entry name" value="TFIID_20kDa"/>
    <property type="match status" value="1"/>
</dbReference>